<reference evidence="2" key="1">
    <citation type="submission" date="2015-06" db="UniProtKB">
        <authorList>
            <consortium name="EnsemblPlants"/>
        </authorList>
    </citation>
    <scope>IDENTIFICATION</scope>
</reference>
<accession>I1PYT1</accession>
<organism evidence="2 3">
    <name type="scientific">Oryza glaberrima</name>
    <name type="common">African rice</name>
    <dbReference type="NCBI Taxonomy" id="4538"/>
    <lineage>
        <taxon>Eukaryota</taxon>
        <taxon>Viridiplantae</taxon>
        <taxon>Streptophyta</taxon>
        <taxon>Embryophyta</taxon>
        <taxon>Tracheophyta</taxon>
        <taxon>Spermatophyta</taxon>
        <taxon>Magnoliopsida</taxon>
        <taxon>Liliopsida</taxon>
        <taxon>Poales</taxon>
        <taxon>Poaceae</taxon>
        <taxon>BOP clade</taxon>
        <taxon>Oryzoideae</taxon>
        <taxon>Oryzeae</taxon>
        <taxon>Oryzinae</taxon>
        <taxon>Oryza</taxon>
    </lineage>
</organism>
<feature type="compositionally biased region" description="Basic residues" evidence="1">
    <location>
        <begin position="354"/>
        <end position="366"/>
    </location>
</feature>
<feature type="compositionally biased region" description="Basic and acidic residues" evidence="1">
    <location>
        <begin position="260"/>
        <end position="299"/>
    </location>
</feature>
<reference evidence="2 3" key="2">
    <citation type="submission" date="2018-04" db="EMBL/GenBank/DDBJ databases">
        <title>OglaRS2 (Oryza glaberrima Reference Sequence Version 2).</title>
        <authorList>
            <person name="Zhang J."/>
            <person name="Kudrna D."/>
            <person name="Lee S."/>
            <person name="Talag J."/>
            <person name="Rajasekar S."/>
            <person name="Wing R.A."/>
        </authorList>
    </citation>
    <scope>NUCLEOTIDE SEQUENCE [LARGE SCALE GENOMIC DNA]</scope>
    <source>
        <strain evidence="2 3">cv. IRGC 96717</strain>
    </source>
</reference>
<evidence type="ECO:0000313" key="2">
    <source>
        <dbReference type="EnsemblPlants" id="ORGLA06G0004300.1"/>
    </source>
</evidence>
<feature type="compositionally biased region" description="Gly residues" evidence="1">
    <location>
        <begin position="371"/>
        <end position="388"/>
    </location>
</feature>
<feature type="compositionally biased region" description="Basic and acidic residues" evidence="1">
    <location>
        <begin position="133"/>
        <end position="159"/>
    </location>
</feature>
<sequence>MRPPPGRVGDGGGAAPRPGGAHRRAEHVPGAELPRAHGVADGLRRRGRRHDVEHGGVQVGGGPPVAVLRRGRRRGDAVRAGGEVADWAVQPDEPLHPVPPQRRRHPGVPGHGRVAHHRSPPVVRPRPRQGRRPVREPDRRVQPDGRGDHRRERDDRRAGGDVVVQVPFEQAQVHAWVPDRGDALGHGGDIERDAGELAGVEHPPGVQQQHRGAGGDDPGTDALAQHRRHQPGLVLPRPHRGLLHRVRRRLRGDQVRVGRVRDRVRDAQPAHRGAEADVRVADERGDRAGQRDVGRDQRRAGGGHNGGELGVGGADQDGGGAWGVRARRVRPGDVAGHHEVGVLDDGELQVPPGRRLRPQRHPRRGQHQLPGRGGHGGVQGGRQAGGHPGRPLPRHLHRQRHRHALQVAQVPVDLHRHRGGVHRRHAGAVPAAAGGARWRLPVPHGHAAHRPARHAAVRLLRPGLHLADLAADCSAVAVAVTVVTTTTLASACGLLKQKQ</sequence>
<feature type="region of interest" description="Disordered" evidence="1">
    <location>
        <begin position="1"/>
        <end position="161"/>
    </location>
</feature>
<proteinExistence type="predicted"/>
<feature type="region of interest" description="Disordered" evidence="1">
    <location>
        <begin position="260"/>
        <end position="394"/>
    </location>
</feature>
<dbReference type="EnsemblPlants" id="ORGLA06G0004300.1">
    <property type="protein sequence ID" value="ORGLA06G0004300.1"/>
    <property type="gene ID" value="ORGLA06G0004300"/>
</dbReference>
<name>I1PYT1_ORYGL</name>
<feature type="compositionally biased region" description="Gly residues" evidence="1">
    <location>
        <begin position="300"/>
        <end position="322"/>
    </location>
</feature>
<dbReference type="Gramene" id="ORGLA06G0004300.1">
    <property type="protein sequence ID" value="ORGLA06G0004300.1"/>
    <property type="gene ID" value="ORGLA06G0004300"/>
</dbReference>
<protein>
    <submittedName>
        <fullName evidence="2">Uncharacterized protein</fullName>
    </submittedName>
</protein>
<keyword evidence="3" id="KW-1185">Reference proteome</keyword>
<feature type="compositionally biased region" description="Basic residues" evidence="1">
    <location>
        <begin position="113"/>
        <end position="132"/>
    </location>
</feature>
<dbReference type="AlphaFoldDB" id="I1PYT1"/>
<feature type="region of interest" description="Disordered" evidence="1">
    <location>
        <begin position="200"/>
        <end position="220"/>
    </location>
</feature>
<evidence type="ECO:0000256" key="1">
    <source>
        <dbReference type="SAM" id="MobiDB-lite"/>
    </source>
</evidence>
<dbReference type="HOGENOM" id="CLU_546762_0_0_1"/>
<dbReference type="Proteomes" id="UP000007306">
    <property type="component" value="Chromosome 6"/>
</dbReference>
<evidence type="ECO:0000313" key="3">
    <source>
        <dbReference type="Proteomes" id="UP000007306"/>
    </source>
</evidence>